<name>A0A8J6MYW3_9DELT</name>
<dbReference type="EMBL" id="JACNJD010000200">
    <property type="protein sequence ID" value="MBC8177304.1"/>
    <property type="molecule type" value="Genomic_DNA"/>
</dbReference>
<dbReference type="Proteomes" id="UP000650524">
    <property type="component" value="Unassembled WGS sequence"/>
</dbReference>
<proteinExistence type="predicted"/>
<evidence type="ECO:0000313" key="1">
    <source>
        <dbReference type="EMBL" id="MBC8177304.1"/>
    </source>
</evidence>
<comment type="caution">
    <text evidence="1">The sequence shown here is derived from an EMBL/GenBank/DDBJ whole genome shotgun (WGS) entry which is preliminary data.</text>
</comment>
<gene>
    <name evidence="1" type="ORF">H8E19_07840</name>
</gene>
<dbReference type="AlphaFoldDB" id="A0A8J6MYW3"/>
<protein>
    <submittedName>
        <fullName evidence="1">Uncharacterized protein</fullName>
    </submittedName>
</protein>
<sequence length="135" mass="15689">MVSETVRKIEGLLSEAVDLQKDCVKRICVECESPCCSRVHYLFNEKDILFLKLSGRKSRWRRELFTRKGCWFVGDQGCTLDPGSRPFICHTYICDNLKMDMIRCDSGLPALLEGKFKIIGEMRSQLWAEYLDEKI</sequence>
<organism evidence="1 2">
    <name type="scientific">Candidatus Desulfacyla euxinica</name>
    <dbReference type="NCBI Taxonomy" id="2841693"/>
    <lineage>
        <taxon>Bacteria</taxon>
        <taxon>Deltaproteobacteria</taxon>
        <taxon>Candidatus Desulfacyla</taxon>
    </lineage>
</organism>
<accession>A0A8J6MYW3</accession>
<reference evidence="1 2" key="1">
    <citation type="submission" date="2020-08" db="EMBL/GenBank/DDBJ databases">
        <title>Bridging the membrane lipid divide: bacteria of the FCB group superphylum have the potential to synthesize archaeal ether lipids.</title>
        <authorList>
            <person name="Villanueva L."/>
            <person name="Von Meijenfeldt F.A.B."/>
            <person name="Westbye A.B."/>
            <person name="Yadav S."/>
            <person name="Hopmans E.C."/>
            <person name="Dutilh B.E."/>
            <person name="Sinninghe Damste J.S."/>
        </authorList>
    </citation>
    <scope>NUCLEOTIDE SEQUENCE [LARGE SCALE GENOMIC DNA]</scope>
    <source>
        <strain evidence="1">NIOZ-UU27</strain>
    </source>
</reference>
<evidence type="ECO:0000313" key="2">
    <source>
        <dbReference type="Proteomes" id="UP000650524"/>
    </source>
</evidence>